<gene>
    <name evidence="2" type="ORF">DCAR_0205918</name>
</gene>
<dbReference type="Gramene" id="KZN04433">
    <property type="protein sequence ID" value="KZN04433"/>
    <property type="gene ID" value="DCAR_005270"/>
</dbReference>
<evidence type="ECO:0000313" key="3">
    <source>
        <dbReference type="Proteomes" id="UP000077755"/>
    </source>
</evidence>
<evidence type="ECO:0000256" key="1">
    <source>
        <dbReference type="SAM" id="MobiDB-lite"/>
    </source>
</evidence>
<feature type="region of interest" description="Disordered" evidence="1">
    <location>
        <begin position="1"/>
        <end position="42"/>
    </location>
</feature>
<dbReference type="AlphaFoldDB" id="A0A162AQM2"/>
<evidence type="ECO:0000313" key="2">
    <source>
        <dbReference type="EMBL" id="WOG86700.1"/>
    </source>
</evidence>
<name>A0A162AQM2_DAUCS</name>
<dbReference type="EMBL" id="CP093344">
    <property type="protein sequence ID" value="WOG86700.1"/>
    <property type="molecule type" value="Genomic_DNA"/>
</dbReference>
<reference evidence="2" key="2">
    <citation type="submission" date="2022-03" db="EMBL/GenBank/DDBJ databases">
        <title>Draft title - Genomic analysis of global carrot germplasm unveils the trajectory of domestication and the origin of high carotenoid orange carrot.</title>
        <authorList>
            <person name="Iorizzo M."/>
            <person name="Ellison S."/>
            <person name="Senalik D."/>
            <person name="Macko-Podgorni A."/>
            <person name="Grzebelus D."/>
            <person name="Bostan H."/>
            <person name="Rolling W."/>
            <person name="Curaba J."/>
            <person name="Simon P."/>
        </authorList>
    </citation>
    <scope>NUCLEOTIDE SEQUENCE</scope>
    <source>
        <tissue evidence="2">Leaf</tissue>
    </source>
</reference>
<organism evidence="2 3">
    <name type="scientific">Daucus carota subsp. sativus</name>
    <name type="common">Carrot</name>
    <dbReference type="NCBI Taxonomy" id="79200"/>
    <lineage>
        <taxon>Eukaryota</taxon>
        <taxon>Viridiplantae</taxon>
        <taxon>Streptophyta</taxon>
        <taxon>Embryophyta</taxon>
        <taxon>Tracheophyta</taxon>
        <taxon>Spermatophyta</taxon>
        <taxon>Magnoliopsida</taxon>
        <taxon>eudicotyledons</taxon>
        <taxon>Gunneridae</taxon>
        <taxon>Pentapetalae</taxon>
        <taxon>asterids</taxon>
        <taxon>campanulids</taxon>
        <taxon>Apiales</taxon>
        <taxon>Apiaceae</taxon>
        <taxon>Apioideae</taxon>
        <taxon>Scandiceae</taxon>
        <taxon>Daucinae</taxon>
        <taxon>Daucus</taxon>
        <taxon>Daucus sect. Daucus</taxon>
    </lineage>
</organism>
<protein>
    <submittedName>
        <fullName evidence="2">Uncharacterized protein</fullName>
    </submittedName>
</protein>
<feature type="compositionally biased region" description="Polar residues" evidence="1">
    <location>
        <begin position="10"/>
        <end position="24"/>
    </location>
</feature>
<proteinExistence type="predicted"/>
<sequence length="71" mass="7848">MDSVKDSVHKTNNYDSMKTEQASLNKPEHNAAKGPNKQTSETILTKTQDRTTAIKLAETNSVQLVSSVETR</sequence>
<reference evidence="2" key="1">
    <citation type="journal article" date="2016" name="Nat. Genet.">
        <title>A high-quality carrot genome assembly provides new insights into carotenoid accumulation and asterid genome evolution.</title>
        <authorList>
            <person name="Iorizzo M."/>
            <person name="Ellison S."/>
            <person name="Senalik D."/>
            <person name="Zeng P."/>
            <person name="Satapoomin P."/>
            <person name="Huang J."/>
            <person name="Bowman M."/>
            <person name="Iovene M."/>
            <person name="Sanseverino W."/>
            <person name="Cavagnaro P."/>
            <person name="Yildiz M."/>
            <person name="Macko-Podgorni A."/>
            <person name="Moranska E."/>
            <person name="Grzebelus E."/>
            <person name="Grzebelus D."/>
            <person name="Ashrafi H."/>
            <person name="Zheng Z."/>
            <person name="Cheng S."/>
            <person name="Spooner D."/>
            <person name="Van Deynze A."/>
            <person name="Simon P."/>
        </authorList>
    </citation>
    <scope>NUCLEOTIDE SEQUENCE</scope>
    <source>
        <tissue evidence="2">Leaf</tissue>
    </source>
</reference>
<accession>A0A162AQM2</accession>
<keyword evidence="3" id="KW-1185">Reference proteome</keyword>
<dbReference type="Proteomes" id="UP000077755">
    <property type="component" value="Chromosome 2"/>
</dbReference>